<comment type="pathway">
    <text evidence="1 6 7">Amino-acid biosynthesis; L-histidine biosynthesis; L-histidine from 5-phospho-alpha-D-ribose 1-diphosphate: step 6/9.</text>
</comment>
<sequence>MNRENNITRKTMETQIDMFLNIDGSGKSKIDTKIGFLNHMLNLFSKHGLFDLNIKAIGDIDIDNHHTVEDIGIVLGQVFLKCLNDKKGIERYSTVFTPMDEALSMVSVDISGRGYLVFNVPFKTEFIGNFETELIKEFFYAFAINSNITLHINLMYGENSHHIAESIFKGFGRALYSASRINENIEGVMSTKGSL</sequence>
<comment type="subcellular location">
    <subcellularLocation>
        <location evidence="6 7">Cytoplasm</location>
    </subcellularLocation>
</comment>
<dbReference type="Proteomes" id="UP000190105">
    <property type="component" value="Unassembled WGS sequence"/>
</dbReference>
<dbReference type="EC" id="4.2.1.19" evidence="6 7"/>
<keyword evidence="4 6" id="KW-0368">Histidine biosynthesis</keyword>
<name>A0A1T4X5W2_9CLOT</name>
<dbReference type="PROSITE" id="PS00954">
    <property type="entry name" value="IGP_DEHYDRATASE_1"/>
    <property type="match status" value="1"/>
</dbReference>
<evidence type="ECO:0000256" key="7">
    <source>
        <dbReference type="RuleBase" id="RU000599"/>
    </source>
</evidence>
<dbReference type="PANTHER" id="PTHR23133:SF2">
    <property type="entry name" value="IMIDAZOLEGLYCEROL-PHOSPHATE DEHYDRATASE"/>
    <property type="match status" value="1"/>
</dbReference>
<keyword evidence="3 6" id="KW-0028">Amino-acid biosynthesis</keyword>
<dbReference type="GO" id="GO:0000105">
    <property type="term" value="P:L-histidine biosynthetic process"/>
    <property type="evidence" value="ECO:0007669"/>
    <property type="project" value="UniProtKB-UniRule"/>
</dbReference>
<accession>A0A1T4X5W2</accession>
<dbReference type="EMBL" id="FUYH01000006">
    <property type="protein sequence ID" value="SKA84946.1"/>
    <property type="molecule type" value="Genomic_DNA"/>
</dbReference>
<evidence type="ECO:0000256" key="4">
    <source>
        <dbReference type="ARBA" id="ARBA00023102"/>
    </source>
</evidence>
<dbReference type="OrthoDB" id="9790411at2"/>
<dbReference type="Pfam" id="PF00475">
    <property type="entry name" value="IGPD"/>
    <property type="match status" value="1"/>
</dbReference>
<dbReference type="AlphaFoldDB" id="A0A1T4X5W2"/>
<dbReference type="InterPro" id="IPR000807">
    <property type="entry name" value="ImidazoleglycerolP_deHydtase"/>
</dbReference>
<comment type="catalytic activity">
    <reaction evidence="6 7">
        <text>D-erythro-1-(imidazol-4-yl)glycerol 3-phosphate = 3-(imidazol-4-yl)-2-oxopropyl phosphate + H2O</text>
        <dbReference type="Rhea" id="RHEA:11040"/>
        <dbReference type="ChEBI" id="CHEBI:15377"/>
        <dbReference type="ChEBI" id="CHEBI:57766"/>
        <dbReference type="ChEBI" id="CHEBI:58278"/>
        <dbReference type="EC" id="4.2.1.19"/>
    </reaction>
</comment>
<reference evidence="9" key="1">
    <citation type="submission" date="2017-02" db="EMBL/GenBank/DDBJ databases">
        <authorList>
            <person name="Varghese N."/>
            <person name="Submissions S."/>
        </authorList>
    </citation>
    <scope>NUCLEOTIDE SEQUENCE [LARGE SCALE GENOMIC DNA]</scope>
    <source>
        <strain evidence="9">USBA 833</strain>
    </source>
</reference>
<keyword evidence="5 6" id="KW-0456">Lyase</keyword>
<dbReference type="GO" id="GO:0004424">
    <property type="term" value="F:imidazoleglycerol-phosphate dehydratase activity"/>
    <property type="evidence" value="ECO:0007669"/>
    <property type="project" value="UniProtKB-UniRule"/>
</dbReference>
<dbReference type="PROSITE" id="PS00955">
    <property type="entry name" value="IGP_DEHYDRATASE_2"/>
    <property type="match status" value="1"/>
</dbReference>
<dbReference type="PANTHER" id="PTHR23133">
    <property type="entry name" value="IMIDAZOLEGLYCEROL-PHOSPHATE DEHYDRATASE HIS7"/>
    <property type="match status" value="1"/>
</dbReference>
<keyword evidence="9" id="KW-1185">Reference proteome</keyword>
<evidence type="ECO:0000313" key="9">
    <source>
        <dbReference type="Proteomes" id="UP000190105"/>
    </source>
</evidence>
<evidence type="ECO:0000256" key="6">
    <source>
        <dbReference type="HAMAP-Rule" id="MF_00076"/>
    </source>
</evidence>
<dbReference type="GO" id="GO:0005737">
    <property type="term" value="C:cytoplasm"/>
    <property type="evidence" value="ECO:0007669"/>
    <property type="project" value="UniProtKB-SubCell"/>
</dbReference>
<evidence type="ECO:0000256" key="3">
    <source>
        <dbReference type="ARBA" id="ARBA00022605"/>
    </source>
</evidence>
<dbReference type="FunFam" id="3.30.230.40:FF:000003">
    <property type="entry name" value="Imidazoleglycerol-phosphate dehydratase HisB"/>
    <property type="match status" value="1"/>
</dbReference>
<evidence type="ECO:0000256" key="1">
    <source>
        <dbReference type="ARBA" id="ARBA00005047"/>
    </source>
</evidence>
<dbReference type="NCBIfam" id="NF002114">
    <property type="entry name" value="PRK00951.2-4"/>
    <property type="match status" value="1"/>
</dbReference>
<dbReference type="Gene3D" id="3.30.230.40">
    <property type="entry name" value="Imidazole glycerol phosphate dehydratase, domain 1"/>
    <property type="match status" value="2"/>
</dbReference>
<evidence type="ECO:0000256" key="5">
    <source>
        <dbReference type="ARBA" id="ARBA00023239"/>
    </source>
</evidence>
<proteinExistence type="inferred from homology"/>
<gene>
    <name evidence="6" type="primary">hisB</name>
    <name evidence="8" type="ORF">SAMN05443428_10690</name>
</gene>
<organism evidence="8 9">
    <name type="scientific">Caloramator quimbayensis</name>
    <dbReference type="NCBI Taxonomy" id="1147123"/>
    <lineage>
        <taxon>Bacteria</taxon>
        <taxon>Bacillati</taxon>
        <taxon>Bacillota</taxon>
        <taxon>Clostridia</taxon>
        <taxon>Eubacteriales</taxon>
        <taxon>Clostridiaceae</taxon>
        <taxon>Caloramator</taxon>
    </lineage>
</organism>
<protein>
    <recommendedName>
        <fullName evidence="2 6">Imidazoleglycerol-phosphate dehydratase</fullName>
        <shortName evidence="6">IGPD</shortName>
        <ecNumber evidence="6 7">4.2.1.19</ecNumber>
    </recommendedName>
</protein>
<dbReference type="InterPro" id="IPR038494">
    <property type="entry name" value="IGPD_sf"/>
</dbReference>
<dbReference type="FunFam" id="3.30.230.40:FF:000001">
    <property type="entry name" value="Imidazoleglycerol-phosphate dehydratase HisB"/>
    <property type="match status" value="1"/>
</dbReference>
<dbReference type="NCBIfam" id="NF002111">
    <property type="entry name" value="PRK00951.2-1"/>
    <property type="match status" value="1"/>
</dbReference>
<dbReference type="RefSeq" id="WP_078696081.1">
    <property type="nucleotide sequence ID" value="NZ_FUYH01000006.1"/>
</dbReference>
<dbReference type="UniPathway" id="UPA00031">
    <property type="reaction ID" value="UER00011"/>
</dbReference>
<dbReference type="STRING" id="1147123.SAMN05443428_10690"/>
<dbReference type="SUPFAM" id="SSF54211">
    <property type="entry name" value="Ribosomal protein S5 domain 2-like"/>
    <property type="match status" value="2"/>
</dbReference>
<dbReference type="InterPro" id="IPR020568">
    <property type="entry name" value="Ribosomal_Su5_D2-typ_SF"/>
</dbReference>
<evidence type="ECO:0000256" key="2">
    <source>
        <dbReference type="ARBA" id="ARBA00016664"/>
    </source>
</evidence>
<evidence type="ECO:0000313" key="8">
    <source>
        <dbReference type="EMBL" id="SKA84946.1"/>
    </source>
</evidence>
<dbReference type="HAMAP" id="MF_00076">
    <property type="entry name" value="HisB"/>
    <property type="match status" value="1"/>
</dbReference>
<dbReference type="InterPro" id="IPR020565">
    <property type="entry name" value="ImidazoleglycerP_deHydtase_CS"/>
</dbReference>
<dbReference type="CDD" id="cd07914">
    <property type="entry name" value="IGPD"/>
    <property type="match status" value="1"/>
</dbReference>
<keyword evidence="6" id="KW-0963">Cytoplasm</keyword>
<comment type="similarity">
    <text evidence="6 7">Belongs to the imidazoleglycerol-phosphate dehydratase family.</text>
</comment>